<dbReference type="KEGG" id="cvr:CHLNCDRAFT_35777"/>
<dbReference type="InterPro" id="IPR002553">
    <property type="entry name" value="Clathrin/coatomer_adapt-like_N"/>
</dbReference>
<evidence type="ECO:0000259" key="5">
    <source>
        <dbReference type="Pfam" id="PF01602"/>
    </source>
</evidence>
<feature type="domain" description="Clathrin/coatomer adaptor adaptin-like N-terminal" evidence="5">
    <location>
        <begin position="51"/>
        <end position="328"/>
    </location>
</feature>
<keyword evidence="3" id="KW-0653">Protein transport</keyword>
<dbReference type="STRING" id="554065.E1ZGT5"/>
<dbReference type="InParanoid" id="E1ZGT5"/>
<dbReference type="GO" id="GO:0006886">
    <property type="term" value="P:intracellular protein transport"/>
    <property type="evidence" value="ECO:0007669"/>
    <property type="project" value="InterPro"/>
</dbReference>
<dbReference type="InterPro" id="IPR016024">
    <property type="entry name" value="ARM-type_fold"/>
</dbReference>
<dbReference type="Proteomes" id="UP000008141">
    <property type="component" value="Unassembled WGS sequence"/>
</dbReference>
<dbReference type="eggNOG" id="KOG1062">
    <property type="taxonomic scope" value="Eukaryota"/>
</dbReference>
<keyword evidence="7" id="KW-1185">Reference proteome</keyword>
<dbReference type="AlphaFoldDB" id="E1ZGT5"/>
<evidence type="ECO:0000313" key="6">
    <source>
        <dbReference type="EMBL" id="EFN54810.1"/>
    </source>
</evidence>
<comment type="subcellular location">
    <subcellularLocation>
        <location evidence="1">Endomembrane system</location>
    </subcellularLocation>
</comment>
<reference evidence="6 7" key="1">
    <citation type="journal article" date="2010" name="Plant Cell">
        <title>The Chlorella variabilis NC64A genome reveals adaptation to photosymbiosis, coevolution with viruses, and cryptic sex.</title>
        <authorList>
            <person name="Blanc G."/>
            <person name="Duncan G."/>
            <person name="Agarkova I."/>
            <person name="Borodovsky M."/>
            <person name="Gurnon J."/>
            <person name="Kuo A."/>
            <person name="Lindquist E."/>
            <person name="Lucas S."/>
            <person name="Pangilinan J."/>
            <person name="Polle J."/>
            <person name="Salamov A."/>
            <person name="Terry A."/>
            <person name="Yamada T."/>
            <person name="Dunigan D.D."/>
            <person name="Grigoriev I.V."/>
            <person name="Claverie J.M."/>
            <person name="Van Etten J.L."/>
        </authorList>
    </citation>
    <scope>NUCLEOTIDE SEQUENCE [LARGE SCALE GENOMIC DNA]</scope>
    <source>
        <strain evidence="6 7">NC64A</strain>
    </source>
</reference>
<gene>
    <name evidence="6" type="ORF">CHLNCDRAFT_35777</name>
</gene>
<proteinExistence type="predicted"/>
<accession>E1ZGT5</accession>
<dbReference type="Gene3D" id="1.25.10.10">
    <property type="entry name" value="Leucine-rich Repeat Variant"/>
    <property type="match status" value="2"/>
</dbReference>
<keyword evidence="4" id="KW-0472">Membrane</keyword>
<dbReference type="OMA" id="FRKCEPT"/>
<dbReference type="RefSeq" id="XP_005846912.1">
    <property type="nucleotide sequence ID" value="XM_005846850.1"/>
</dbReference>
<evidence type="ECO:0000256" key="3">
    <source>
        <dbReference type="ARBA" id="ARBA00022927"/>
    </source>
</evidence>
<dbReference type="OrthoDB" id="29308at2759"/>
<dbReference type="InterPro" id="IPR050840">
    <property type="entry name" value="Adaptor_Complx_Large_Subunit"/>
</dbReference>
<sequence>MDLANKVAAMAKRTLPVSGVFDELIRAVGESKSKSEEDAIVGKLVELSKAKIREGRREPRGQKELLVYLIYIEMLGHDTAWAQATAIQLCSDKNLAVKKLAYLAVSLLLDPASELSIMVVATIQADMRSDNFLTVCTALSAICHIVSPELVGVFLPQVTALLRHDRDLVKKKALLAMQRCIQVDPGVAPDLERHLIDKIGYKEPSVMVASLCGLRELIRRDPAPYRNLVHYFTNILKQVRARLALRCLRVGKVEGGWGLLGMLGAGDRAASENMYAVVAEVKRRAEPLGNNIGNALVYECIKTLTTIQPSPALVAGAVESVSRFLGDHQLAVVDCLRSADVTLKRKTLGLLYKMAGPSNIEVIAGEVLNYLREGGDEVARRDAVRSLCDLAERYAPDHVWFVDTMNELFEAAGEEGGWLDGRAGWKGWPRRWRPACMGACARACPWGSGALPGSLPAHLPPL</sequence>
<dbReference type="PANTHER" id="PTHR22780">
    <property type="entry name" value="ADAPTIN, ALPHA/GAMMA/EPSILON"/>
    <property type="match status" value="1"/>
</dbReference>
<evidence type="ECO:0000256" key="2">
    <source>
        <dbReference type="ARBA" id="ARBA00022448"/>
    </source>
</evidence>
<evidence type="ECO:0000256" key="1">
    <source>
        <dbReference type="ARBA" id="ARBA00004308"/>
    </source>
</evidence>
<dbReference type="InterPro" id="IPR011989">
    <property type="entry name" value="ARM-like"/>
</dbReference>
<dbReference type="EMBL" id="GL433846">
    <property type="protein sequence ID" value="EFN54810.1"/>
    <property type="molecule type" value="Genomic_DNA"/>
</dbReference>
<evidence type="ECO:0000313" key="7">
    <source>
        <dbReference type="Proteomes" id="UP000008141"/>
    </source>
</evidence>
<name>E1ZGT5_CHLVA</name>
<evidence type="ECO:0000256" key="4">
    <source>
        <dbReference type="ARBA" id="ARBA00023136"/>
    </source>
</evidence>
<feature type="domain" description="Clathrin/coatomer adaptor adaptin-like N-terminal" evidence="5">
    <location>
        <begin position="332"/>
        <end position="414"/>
    </location>
</feature>
<dbReference type="Pfam" id="PF01602">
    <property type="entry name" value="Adaptin_N"/>
    <property type="match status" value="2"/>
</dbReference>
<dbReference type="GO" id="GO:0016192">
    <property type="term" value="P:vesicle-mediated transport"/>
    <property type="evidence" value="ECO:0007669"/>
    <property type="project" value="InterPro"/>
</dbReference>
<organism evidence="7">
    <name type="scientific">Chlorella variabilis</name>
    <name type="common">Green alga</name>
    <dbReference type="NCBI Taxonomy" id="554065"/>
    <lineage>
        <taxon>Eukaryota</taxon>
        <taxon>Viridiplantae</taxon>
        <taxon>Chlorophyta</taxon>
        <taxon>core chlorophytes</taxon>
        <taxon>Trebouxiophyceae</taxon>
        <taxon>Chlorellales</taxon>
        <taxon>Chlorellaceae</taxon>
        <taxon>Chlorella clade</taxon>
        <taxon>Chlorella</taxon>
    </lineage>
</organism>
<dbReference type="GeneID" id="17354173"/>
<protein>
    <recommendedName>
        <fullName evidence="5">Clathrin/coatomer adaptor adaptin-like N-terminal domain-containing protein</fullName>
    </recommendedName>
</protein>
<dbReference type="GO" id="GO:0030117">
    <property type="term" value="C:membrane coat"/>
    <property type="evidence" value="ECO:0007669"/>
    <property type="project" value="InterPro"/>
</dbReference>
<dbReference type="GO" id="GO:0012505">
    <property type="term" value="C:endomembrane system"/>
    <property type="evidence" value="ECO:0007669"/>
    <property type="project" value="UniProtKB-SubCell"/>
</dbReference>
<dbReference type="SUPFAM" id="SSF48371">
    <property type="entry name" value="ARM repeat"/>
    <property type="match status" value="1"/>
</dbReference>
<keyword evidence="2" id="KW-0813">Transport</keyword>